<keyword evidence="1 4" id="KW-0805">Transcription regulation</keyword>
<feature type="compositionally biased region" description="Gly residues" evidence="5">
    <location>
        <begin position="76"/>
        <end position="97"/>
    </location>
</feature>
<comment type="function">
    <text evidence="4">Transcription factor that specifically binds AT-rich DNA sequences related to the nuclear matrix attachment regions (MARs).</text>
</comment>
<dbReference type="InterPro" id="IPR005175">
    <property type="entry name" value="PPC_dom"/>
</dbReference>
<keyword evidence="8" id="KW-1185">Reference proteome</keyword>
<feature type="compositionally biased region" description="Gly residues" evidence="5">
    <location>
        <begin position="29"/>
        <end position="42"/>
    </location>
</feature>
<dbReference type="Pfam" id="PF03479">
    <property type="entry name" value="PCC"/>
    <property type="match status" value="1"/>
</dbReference>
<proteinExistence type="predicted"/>
<dbReference type="InterPro" id="IPR039605">
    <property type="entry name" value="AHL"/>
</dbReference>
<sequence>MELEDKESTESGSLGRNSDSESPPSSGGAFVGHGGGAGGRGIPGVTSMQVDMGVEKTGGVLNTSTVAVGGGVAGGGGVTDGGVPGGGAVGGGGGGNGELTTSGKKKRGRPRKYDENGNLRPSYIKSPPAQTGFTLSTPPSYEYSSGTKRGRGKALGSGNWQILASLGELFAITAGGNFTPHVVTVYTGEDVAGKILTFAQRGPGGICVLSANGSVSNVTIRQPGSSGGLLTYEGRFEILTLTGSYTIFENGKMKSQTGGLSVSLASPDGRVIGGGVAGSLMAANPIQVVVGSFVPNVMKMRKSKHNSESRLTPPVQVTPPTVTPAIPISLAAPKIDTYPMPTTQLPMQIHGIADNPSSASADTPDWNGSGPSFDNQKLYPDINISVPFDEH</sequence>
<organism evidence="7 8">
    <name type="scientific">Dorcoceras hygrometricum</name>
    <dbReference type="NCBI Taxonomy" id="472368"/>
    <lineage>
        <taxon>Eukaryota</taxon>
        <taxon>Viridiplantae</taxon>
        <taxon>Streptophyta</taxon>
        <taxon>Embryophyta</taxon>
        <taxon>Tracheophyta</taxon>
        <taxon>Spermatophyta</taxon>
        <taxon>Magnoliopsida</taxon>
        <taxon>eudicotyledons</taxon>
        <taxon>Gunneridae</taxon>
        <taxon>Pentapetalae</taxon>
        <taxon>asterids</taxon>
        <taxon>lamiids</taxon>
        <taxon>Lamiales</taxon>
        <taxon>Gesneriaceae</taxon>
        <taxon>Didymocarpoideae</taxon>
        <taxon>Trichosporeae</taxon>
        <taxon>Loxocarpinae</taxon>
        <taxon>Dorcoceras</taxon>
    </lineage>
</organism>
<evidence type="ECO:0000313" key="8">
    <source>
        <dbReference type="Proteomes" id="UP000250235"/>
    </source>
</evidence>
<protein>
    <recommendedName>
        <fullName evidence="4">AT-hook motif nuclear-localized protein</fullName>
    </recommendedName>
</protein>
<feature type="compositionally biased region" description="Polar residues" evidence="5">
    <location>
        <begin position="10"/>
        <end position="25"/>
    </location>
</feature>
<dbReference type="CDD" id="cd11378">
    <property type="entry name" value="DUF296"/>
    <property type="match status" value="1"/>
</dbReference>
<name>A0A2Z6ZY75_9LAMI</name>
<comment type="domain">
    <text evidence="4">The PPC domain mediates interactions between AHL proteins.</text>
</comment>
<dbReference type="EMBL" id="KV021545">
    <property type="protein sequence ID" value="KZV14159.1"/>
    <property type="molecule type" value="Genomic_DNA"/>
</dbReference>
<keyword evidence="3 4" id="KW-0804">Transcription</keyword>
<feature type="domain" description="PPC" evidence="6">
    <location>
        <begin position="175"/>
        <end position="314"/>
    </location>
</feature>
<evidence type="ECO:0000256" key="4">
    <source>
        <dbReference type="RuleBase" id="RU367031"/>
    </source>
</evidence>
<evidence type="ECO:0000313" key="7">
    <source>
        <dbReference type="EMBL" id="KZV14159.1"/>
    </source>
</evidence>
<feature type="region of interest" description="Disordered" evidence="5">
    <location>
        <begin position="1"/>
        <end position="46"/>
    </location>
</feature>
<dbReference type="PANTHER" id="PTHR31500:SF56">
    <property type="entry name" value="AT-HOOK MOTIF NUCLEAR-LOCALIZED PROTEIN"/>
    <property type="match status" value="1"/>
</dbReference>
<evidence type="ECO:0000256" key="5">
    <source>
        <dbReference type="SAM" id="MobiDB-lite"/>
    </source>
</evidence>
<keyword evidence="2 4" id="KW-0238">DNA-binding</keyword>
<dbReference type="AlphaFoldDB" id="A0A2Z6ZY75"/>
<feature type="region of interest" description="Disordered" evidence="5">
    <location>
        <begin position="355"/>
        <end position="374"/>
    </location>
</feature>
<evidence type="ECO:0000256" key="1">
    <source>
        <dbReference type="ARBA" id="ARBA00023015"/>
    </source>
</evidence>
<feature type="region of interest" description="Disordered" evidence="5">
    <location>
        <begin position="76"/>
        <end position="150"/>
    </location>
</feature>
<dbReference type="Gene3D" id="3.30.1330.80">
    <property type="entry name" value="Hypothetical protein, similar to alpha- acetolactate decarboxylase, domain 2"/>
    <property type="match status" value="1"/>
</dbReference>
<feature type="compositionally biased region" description="Polar residues" evidence="5">
    <location>
        <begin position="128"/>
        <end position="147"/>
    </location>
</feature>
<accession>A0A2Z6ZY75</accession>
<dbReference type="SUPFAM" id="SSF117856">
    <property type="entry name" value="AF0104/ALDC/Ptd012-like"/>
    <property type="match status" value="1"/>
</dbReference>
<dbReference type="Proteomes" id="UP000250235">
    <property type="component" value="Unassembled WGS sequence"/>
</dbReference>
<keyword evidence="4" id="KW-0539">Nucleus</keyword>
<reference evidence="7 8" key="1">
    <citation type="journal article" date="2015" name="Proc. Natl. Acad. Sci. U.S.A.">
        <title>The resurrection genome of Boea hygrometrica: A blueprint for survival of dehydration.</title>
        <authorList>
            <person name="Xiao L."/>
            <person name="Yang G."/>
            <person name="Zhang L."/>
            <person name="Yang X."/>
            <person name="Zhao S."/>
            <person name="Ji Z."/>
            <person name="Zhou Q."/>
            <person name="Hu M."/>
            <person name="Wang Y."/>
            <person name="Chen M."/>
            <person name="Xu Y."/>
            <person name="Jin H."/>
            <person name="Xiao X."/>
            <person name="Hu G."/>
            <person name="Bao F."/>
            <person name="Hu Y."/>
            <person name="Wan P."/>
            <person name="Li L."/>
            <person name="Deng X."/>
            <person name="Kuang T."/>
            <person name="Xiang C."/>
            <person name="Zhu J.K."/>
            <person name="Oliver M.J."/>
            <person name="He Y."/>
        </authorList>
    </citation>
    <scope>NUCLEOTIDE SEQUENCE [LARGE SCALE GENOMIC DNA]</scope>
    <source>
        <strain evidence="8">cv. XS01</strain>
    </source>
</reference>
<evidence type="ECO:0000256" key="2">
    <source>
        <dbReference type="ARBA" id="ARBA00023125"/>
    </source>
</evidence>
<dbReference type="OrthoDB" id="1903967at2759"/>
<evidence type="ECO:0000259" key="6">
    <source>
        <dbReference type="PROSITE" id="PS51742"/>
    </source>
</evidence>
<comment type="subcellular location">
    <subcellularLocation>
        <location evidence="4">Nucleus</location>
    </subcellularLocation>
</comment>
<dbReference type="GO" id="GO:0005634">
    <property type="term" value="C:nucleus"/>
    <property type="evidence" value="ECO:0007669"/>
    <property type="project" value="UniProtKB-SubCell"/>
</dbReference>
<dbReference type="PROSITE" id="PS51742">
    <property type="entry name" value="PPC"/>
    <property type="match status" value="1"/>
</dbReference>
<gene>
    <name evidence="7" type="ORF">F511_44312</name>
</gene>
<dbReference type="GO" id="GO:0003680">
    <property type="term" value="F:minor groove of adenine-thymine-rich DNA binding"/>
    <property type="evidence" value="ECO:0007669"/>
    <property type="project" value="UniProtKB-UniRule"/>
</dbReference>
<dbReference type="PANTHER" id="PTHR31500">
    <property type="entry name" value="AT-HOOK MOTIF NUCLEAR-LOCALIZED PROTEIN 9"/>
    <property type="match status" value="1"/>
</dbReference>
<evidence type="ECO:0000256" key="3">
    <source>
        <dbReference type="ARBA" id="ARBA00023163"/>
    </source>
</evidence>